<protein>
    <submittedName>
        <fullName evidence="1">Uncharacterized protein</fullName>
    </submittedName>
</protein>
<accession>A0ABV7MMC6</accession>
<proteinExistence type="predicted"/>
<name>A0ABV7MMC6_9HYPH</name>
<gene>
    <name evidence="1" type="ORF">ACFOJ9_14045</name>
</gene>
<dbReference type="RefSeq" id="WP_378979404.1">
    <property type="nucleotide sequence ID" value="NZ_JBHRVD010000001.1"/>
</dbReference>
<evidence type="ECO:0000313" key="1">
    <source>
        <dbReference type="EMBL" id="MFC3322897.1"/>
    </source>
</evidence>
<organism evidence="1 2">
    <name type="scientific">Mesorhizobium cantuariense</name>
    <dbReference type="NCBI Taxonomy" id="1300275"/>
    <lineage>
        <taxon>Bacteria</taxon>
        <taxon>Pseudomonadati</taxon>
        <taxon>Pseudomonadota</taxon>
        <taxon>Alphaproteobacteria</taxon>
        <taxon>Hyphomicrobiales</taxon>
        <taxon>Phyllobacteriaceae</taxon>
        <taxon>Mesorhizobium</taxon>
    </lineage>
</organism>
<reference evidence="2" key="1">
    <citation type="journal article" date="2019" name="Int. J. Syst. Evol. Microbiol.">
        <title>The Global Catalogue of Microorganisms (GCM) 10K type strain sequencing project: providing services to taxonomists for standard genome sequencing and annotation.</title>
        <authorList>
            <consortium name="The Broad Institute Genomics Platform"/>
            <consortium name="The Broad Institute Genome Sequencing Center for Infectious Disease"/>
            <person name="Wu L."/>
            <person name="Ma J."/>
        </authorList>
    </citation>
    <scope>NUCLEOTIDE SEQUENCE [LARGE SCALE GENOMIC DNA]</scope>
    <source>
        <strain evidence="2">ICMP 19515</strain>
    </source>
</reference>
<keyword evidence="2" id="KW-1185">Reference proteome</keyword>
<evidence type="ECO:0000313" key="2">
    <source>
        <dbReference type="Proteomes" id="UP001595648"/>
    </source>
</evidence>
<dbReference type="EMBL" id="JBHRVD010000001">
    <property type="protein sequence ID" value="MFC3322897.1"/>
    <property type="molecule type" value="Genomic_DNA"/>
</dbReference>
<sequence length="262" mass="29786">MVPVYLDELRTHAKRIEKSKAEPFLRALFEIHDEIDLEKDADRGFNGMGNTSLRFHWLIRRLVRDRFTLNERSDLYLAAIPSATLGWLVDFVSSARGDYLRESKGGPTREEDCLVTNDAIRPLTAIALSAIRGAAADGSLLHHPELVYLLYRWREFLNNDPTEVRAWTDARLNEDSSLVILARELTGKSYSFGMGGFGSMGDRVSKMTPVAHIGDDEDIIDAQAFRQALERIVREAKLDADSMKAVWLFLDAWDRKRSGERD</sequence>
<dbReference type="Proteomes" id="UP001595648">
    <property type="component" value="Unassembled WGS sequence"/>
</dbReference>
<comment type="caution">
    <text evidence="1">The sequence shown here is derived from an EMBL/GenBank/DDBJ whole genome shotgun (WGS) entry which is preliminary data.</text>
</comment>